<evidence type="ECO:0000256" key="1">
    <source>
        <dbReference type="SAM" id="MobiDB-lite"/>
    </source>
</evidence>
<name>A0A8T0HL90_CERPU</name>
<protein>
    <submittedName>
        <fullName evidence="2">Uncharacterized protein</fullName>
    </submittedName>
</protein>
<evidence type="ECO:0000313" key="2">
    <source>
        <dbReference type="EMBL" id="KAG0571600.1"/>
    </source>
</evidence>
<comment type="caution">
    <text evidence="2">The sequence shown here is derived from an EMBL/GenBank/DDBJ whole genome shotgun (WGS) entry which is preliminary data.</text>
</comment>
<dbReference type="EMBL" id="CM026426">
    <property type="protein sequence ID" value="KAG0571600.1"/>
    <property type="molecule type" value="Genomic_DNA"/>
</dbReference>
<sequence length="146" mass="16146">MSSSWESLTHYIMHRVEDAKREVLRRGSSCTVDSREGVGEILDHNVLAGDSDFLTYTSNKLCDNVVVSRVLGAGGSSMTACEGLVVDSVDTDSEAKMGDRSSSIKTDSEGRRRKRQAEDVHDGKRCKDSLEFRASHEESFLAEDRV</sequence>
<gene>
    <name evidence="2" type="ORF">KC19_VG025900</name>
</gene>
<feature type="compositionally biased region" description="Basic and acidic residues" evidence="1">
    <location>
        <begin position="106"/>
        <end position="123"/>
    </location>
</feature>
<proteinExistence type="predicted"/>
<accession>A0A8T0HL90</accession>
<evidence type="ECO:0000313" key="3">
    <source>
        <dbReference type="Proteomes" id="UP000822688"/>
    </source>
</evidence>
<feature type="region of interest" description="Disordered" evidence="1">
    <location>
        <begin position="92"/>
        <end position="123"/>
    </location>
</feature>
<dbReference type="AlphaFoldDB" id="A0A8T0HL90"/>
<reference evidence="2" key="1">
    <citation type="submission" date="2020-06" db="EMBL/GenBank/DDBJ databases">
        <title>WGS assembly of Ceratodon purpureus strain R40.</title>
        <authorList>
            <person name="Carey S.B."/>
            <person name="Jenkins J."/>
            <person name="Shu S."/>
            <person name="Lovell J.T."/>
            <person name="Sreedasyam A."/>
            <person name="Maumus F."/>
            <person name="Tiley G.P."/>
            <person name="Fernandez-Pozo N."/>
            <person name="Barry K."/>
            <person name="Chen C."/>
            <person name="Wang M."/>
            <person name="Lipzen A."/>
            <person name="Daum C."/>
            <person name="Saski C.A."/>
            <person name="Payton A.C."/>
            <person name="Mcbreen J.C."/>
            <person name="Conrad R.E."/>
            <person name="Kollar L.M."/>
            <person name="Olsson S."/>
            <person name="Huttunen S."/>
            <person name="Landis J.B."/>
            <person name="Wickett N.J."/>
            <person name="Johnson M.G."/>
            <person name="Rensing S.A."/>
            <person name="Grimwood J."/>
            <person name="Schmutz J."/>
            <person name="Mcdaniel S.F."/>
        </authorList>
    </citation>
    <scope>NUCLEOTIDE SEQUENCE</scope>
    <source>
        <strain evidence="2">R40</strain>
    </source>
</reference>
<dbReference type="Proteomes" id="UP000822688">
    <property type="component" value="Chromosome V"/>
</dbReference>
<keyword evidence="3" id="KW-1185">Reference proteome</keyword>
<organism evidence="2 3">
    <name type="scientific">Ceratodon purpureus</name>
    <name type="common">Fire moss</name>
    <name type="synonym">Dicranum purpureum</name>
    <dbReference type="NCBI Taxonomy" id="3225"/>
    <lineage>
        <taxon>Eukaryota</taxon>
        <taxon>Viridiplantae</taxon>
        <taxon>Streptophyta</taxon>
        <taxon>Embryophyta</taxon>
        <taxon>Bryophyta</taxon>
        <taxon>Bryophytina</taxon>
        <taxon>Bryopsida</taxon>
        <taxon>Dicranidae</taxon>
        <taxon>Pseudoditrichales</taxon>
        <taxon>Ditrichaceae</taxon>
        <taxon>Ceratodon</taxon>
    </lineage>
</organism>